<protein>
    <submittedName>
        <fullName evidence="2">C2H2-type domain-containing protein</fullName>
    </submittedName>
</protein>
<dbReference type="Proteomes" id="UP000623467">
    <property type="component" value="Unassembled WGS sequence"/>
</dbReference>
<dbReference type="AlphaFoldDB" id="A0A8H7DK92"/>
<keyword evidence="3" id="KW-1185">Reference proteome</keyword>
<evidence type="ECO:0000259" key="1">
    <source>
        <dbReference type="Pfam" id="PF20415"/>
    </source>
</evidence>
<reference evidence="2" key="1">
    <citation type="submission" date="2020-05" db="EMBL/GenBank/DDBJ databases">
        <title>Mycena genomes resolve the evolution of fungal bioluminescence.</title>
        <authorList>
            <person name="Tsai I.J."/>
        </authorList>
    </citation>
    <scope>NUCLEOTIDE SEQUENCE</scope>
    <source>
        <strain evidence="2">160909Yilan</strain>
    </source>
</reference>
<proteinExistence type="predicted"/>
<name>A0A8H7DK92_9AGAR</name>
<comment type="caution">
    <text evidence="2">The sequence shown here is derived from an EMBL/GenBank/DDBJ whole genome shotgun (WGS) entry which is preliminary data.</text>
</comment>
<gene>
    <name evidence="2" type="ORF">MSAN_00063900</name>
</gene>
<dbReference type="Pfam" id="PF20415">
    <property type="entry name" value="DUF6699"/>
    <property type="match status" value="1"/>
</dbReference>
<evidence type="ECO:0000313" key="2">
    <source>
        <dbReference type="EMBL" id="KAF7376482.1"/>
    </source>
</evidence>
<feature type="domain" description="DUF6699" evidence="1">
    <location>
        <begin position="77"/>
        <end position="181"/>
    </location>
</feature>
<dbReference type="InterPro" id="IPR046522">
    <property type="entry name" value="DUF6699"/>
</dbReference>
<accession>A0A8H7DK92</accession>
<sequence length="206" mass="22852">MNPWGPNPWGPPAGYYQPGFAAPHPGYWAQSGWAPPNPNGFSTKYPNLHPILASDTTQVKYDVRNKARNDIPPAIYAPTRGLFATASSASHIRLVSERFPWTIDIVSNSPVTVEAIWDAIYAALQQHIADSEWGFIVVDKKLREAIKKTAKKRAESDGDSKLKRIDYLGGNTIFKGLDRIDDFADTRLLPGTEPFNETWVVKLGSS</sequence>
<evidence type="ECO:0000313" key="3">
    <source>
        <dbReference type="Proteomes" id="UP000623467"/>
    </source>
</evidence>
<organism evidence="2 3">
    <name type="scientific">Mycena sanguinolenta</name>
    <dbReference type="NCBI Taxonomy" id="230812"/>
    <lineage>
        <taxon>Eukaryota</taxon>
        <taxon>Fungi</taxon>
        <taxon>Dikarya</taxon>
        <taxon>Basidiomycota</taxon>
        <taxon>Agaricomycotina</taxon>
        <taxon>Agaricomycetes</taxon>
        <taxon>Agaricomycetidae</taxon>
        <taxon>Agaricales</taxon>
        <taxon>Marasmiineae</taxon>
        <taxon>Mycenaceae</taxon>
        <taxon>Mycena</taxon>
    </lineage>
</organism>
<dbReference type="OrthoDB" id="21474at2759"/>
<dbReference type="EMBL" id="JACAZH010000001">
    <property type="protein sequence ID" value="KAF7376482.1"/>
    <property type="molecule type" value="Genomic_DNA"/>
</dbReference>